<dbReference type="Gene3D" id="3.40.50.720">
    <property type="entry name" value="NAD(P)-binding Rossmann-like Domain"/>
    <property type="match status" value="1"/>
</dbReference>
<proteinExistence type="predicted"/>
<dbReference type="InterPro" id="IPR036291">
    <property type="entry name" value="NAD(P)-bd_dom_sf"/>
</dbReference>
<keyword evidence="3" id="KW-1185">Reference proteome</keyword>
<reference evidence="2 3" key="1">
    <citation type="journal article" date="2024" name="Front Chem Biol">
        <title>Unveiling the potential of Daldinia eschscholtzii MFLUCC 19-0629 through bioactivity and bioinformatics studies for enhanced sustainable agriculture production.</title>
        <authorList>
            <person name="Brooks S."/>
            <person name="Weaver J.A."/>
            <person name="Klomchit A."/>
            <person name="Alharthi S.A."/>
            <person name="Onlamun T."/>
            <person name="Nurani R."/>
            <person name="Vong T.K."/>
            <person name="Alberti F."/>
            <person name="Greco C."/>
        </authorList>
    </citation>
    <scope>NUCLEOTIDE SEQUENCE [LARGE SCALE GENOMIC DNA]</scope>
    <source>
        <strain evidence="2">MFLUCC 19-0629</strain>
    </source>
</reference>
<dbReference type="PANTHER" id="PTHR14097">
    <property type="entry name" value="OXIDOREDUCTASE HTATIP2"/>
    <property type="match status" value="1"/>
</dbReference>
<dbReference type="AlphaFoldDB" id="A0AAX6MS95"/>
<sequence length="221" mass="24172">MKIIITGATGFVGSEVVRQAIADEAITHAFVLTRKPLPEDISKNTKLTVIEHKDFSTYPAELLSQLAGAEGCVWTIGGRATQFPDVETARKVSVDYTLAAAKAFTEALAPGLSRPFRFVFCSGKFAEWDQNKNLKMMKDTRLIKGQVEKGLFDIAEANKDKFEVWAVRPGGIVRKYAGLINALTAHTSGFIAVDHLAKAMLKIAVNGHANRIIEANELLKI</sequence>
<evidence type="ECO:0000313" key="2">
    <source>
        <dbReference type="EMBL" id="KAK6955499.1"/>
    </source>
</evidence>
<protein>
    <recommendedName>
        <fullName evidence="1">NAD(P)-binding domain-containing protein</fullName>
    </recommendedName>
</protein>
<comment type="caution">
    <text evidence="2">The sequence shown here is derived from an EMBL/GenBank/DDBJ whole genome shotgun (WGS) entry which is preliminary data.</text>
</comment>
<dbReference type="Pfam" id="PF13460">
    <property type="entry name" value="NAD_binding_10"/>
    <property type="match status" value="1"/>
</dbReference>
<organism evidence="2 3">
    <name type="scientific">Daldinia eschscholtzii</name>
    <dbReference type="NCBI Taxonomy" id="292717"/>
    <lineage>
        <taxon>Eukaryota</taxon>
        <taxon>Fungi</taxon>
        <taxon>Dikarya</taxon>
        <taxon>Ascomycota</taxon>
        <taxon>Pezizomycotina</taxon>
        <taxon>Sordariomycetes</taxon>
        <taxon>Xylariomycetidae</taxon>
        <taxon>Xylariales</taxon>
        <taxon>Hypoxylaceae</taxon>
        <taxon>Daldinia</taxon>
    </lineage>
</organism>
<feature type="domain" description="NAD(P)-binding" evidence="1">
    <location>
        <begin position="7"/>
        <end position="204"/>
    </location>
</feature>
<dbReference type="EMBL" id="JBANMG010000003">
    <property type="protein sequence ID" value="KAK6955499.1"/>
    <property type="molecule type" value="Genomic_DNA"/>
</dbReference>
<dbReference type="Proteomes" id="UP001369815">
    <property type="component" value="Unassembled WGS sequence"/>
</dbReference>
<gene>
    <name evidence="2" type="ORF">Daesc_003139</name>
</gene>
<accession>A0AAX6MS95</accession>
<evidence type="ECO:0000259" key="1">
    <source>
        <dbReference type="Pfam" id="PF13460"/>
    </source>
</evidence>
<dbReference type="PANTHER" id="PTHR14097:SF9">
    <property type="entry name" value="EPIMERASE, PUTATIVE (AFU_ORTHOLOGUE AFUA_8G07320)-RELATED"/>
    <property type="match status" value="1"/>
</dbReference>
<dbReference type="SUPFAM" id="SSF51735">
    <property type="entry name" value="NAD(P)-binding Rossmann-fold domains"/>
    <property type="match status" value="1"/>
</dbReference>
<evidence type="ECO:0000313" key="3">
    <source>
        <dbReference type="Proteomes" id="UP001369815"/>
    </source>
</evidence>
<dbReference type="InterPro" id="IPR016040">
    <property type="entry name" value="NAD(P)-bd_dom"/>
</dbReference>
<name>A0AAX6MS95_9PEZI</name>